<comment type="caution">
    <text evidence="1">The sequence shown here is derived from an EMBL/GenBank/DDBJ whole genome shotgun (WGS) entry which is preliminary data.</text>
</comment>
<dbReference type="EMBL" id="CM039427">
    <property type="protein sequence ID" value="KAI4355002.1"/>
    <property type="molecule type" value="Genomic_DNA"/>
</dbReference>
<reference evidence="1 2" key="1">
    <citation type="journal article" date="2022" name="DNA Res.">
        <title>Chromosomal-level genome assembly of the orchid tree Bauhinia variegata (Leguminosae; Cercidoideae) supports the allotetraploid origin hypothesis of Bauhinia.</title>
        <authorList>
            <person name="Zhong Y."/>
            <person name="Chen Y."/>
            <person name="Zheng D."/>
            <person name="Pang J."/>
            <person name="Liu Y."/>
            <person name="Luo S."/>
            <person name="Meng S."/>
            <person name="Qian L."/>
            <person name="Wei D."/>
            <person name="Dai S."/>
            <person name="Zhou R."/>
        </authorList>
    </citation>
    <scope>NUCLEOTIDE SEQUENCE [LARGE SCALE GENOMIC DNA]</scope>
    <source>
        <strain evidence="1">BV-YZ2020</strain>
    </source>
</reference>
<evidence type="ECO:0000313" key="1">
    <source>
        <dbReference type="EMBL" id="KAI4355002.1"/>
    </source>
</evidence>
<dbReference type="Proteomes" id="UP000828941">
    <property type="component" value="Chromosome 2"/>
</dbReference>
<sequence>MEALKASSRSLEITVISCENLCVDGNLVTENAYVVVRTESINSYTTSMSREGGSYPSWNEKFPMDIPFHARSITFEVQCKMPTGAVRPVGVARIALSDLLAGGSQTENLEFLSYRLSNWDGRRNGVINFSVKAKTPEYSIPSTKPAKGMVMNSGKFEREVTGVHVGDKNSNRVAIGIPIQVQWGYPATVLACI</sequence>
<organism evidence="1 2">
    <name type="scientific">Bauhinia variegata</name>
    <name type="common">Purple orchid tree</name>
    <name type="synonym">Phanera variegata</name>
    <dbReference type="NCBI Taxonomy" id="167791"/>
    <lineage>
        <taxon>Eukaryota</taxon>
        <taxon>Viridiplantae</taxon>
        <taxon>Streptophyta</taxon>
        <taxon>Embryophyta</taxon>
        <taxon>Tracheophyta</taxon>
        <taxon>Spermatophyta</taxon>
        <taxon>Magnoliopsida</taxon>
        <taxon>eudicotyledons</taxon>
        <taxon>Gunneridae</taxon>
        <taxon>Pentapetalae</taxon>
        <taxon>rosids</taxon>
        <taxon>fabids</taxon>
        <taxon>Fabales</taxon>
        <taxon>Fabaceae</taxon>
        <taxon>Cercidoideae</taxon>
        <taxon>Cercideae</taxon>
        <taxon>Bauhiniinae</taxon>
        <taxon>Bauhinia</taxon>
    </lineage>
</organism>
<keyword evidence="2" id="KW-1185">Reference proteome</keyword>
<evidence type="ECO:0000313" key="2">
    <source>
        <dbReference type="Proteomes" id="UP000828941"/>
    </source>
</evidence>
<gene>
    <name evidence="1" type="ORF">L6164_003821</name>
</gene>
<name>A0ACB9Q1X2_BAUVA</name>
<accession>A0ACB9Q1X2</accession>
<protein>
    <submittedName>
        <fullName evidence="1">Uncharacterized protein</fullName>
    </submittedName>
</protein>
<proteinExistence type="predicted"/>